<dbReference type="AlphaFoldDB" id="A0A6M3K561"/>
<name>A0A6M3K561_9ZZZZ</name>
<gene>
    <name evidence="1" type="ORF">MM415A01331_0009</name>
</gene>
<sequence>MFHSSYLRPRIYSYNGDVAPAQIDRLQSLSSSPTLNREEIREIGRDGIVDWRKRIPSNRVTAMQYEYGDLEFFRKITNKADSVNTITLADFKSSMFDIGCYKTDDDGTFISTTVYPKLRVAGFSINIGDPQAYIERNFDFIGEDEDIYEGSNKYYIYKKFTASGGAPESFTVSSPTAVLDPDNSGQYMIRVLRVNVSDGTTDELTYTSGTASGTNFAFSAPSTLTVATSAGDVVKAYYTATTYLSSDVFTNNDTDAAALPAENCSILLYVSADNIVYKLQSVGIDVSFDRTDYYEIGSDKVIQRGVRSNTVRFTLGKILDAYTIEEIMRGVSSTYGRINTRKYIDNATFRLKIYGNSTKNTFNIGFKSTNLSPVDLGTTVPTNDYVQRIVTMQSDNLQISTTESVIDA</sequence>
<protein>
    <recommendedName>
        <fullName evidence="2">Tail protein</fullName>
    </recommendedName>
</protein>
<evidence type="ECO:0000313" key="1">
    <source>
        <dbReference type="EMBL" id="QJA77299.1"/>
    </source>
</evidence>
<dbReference type="EMBL" id="MT142275">
    <property type="protein sequence ID" value="QJA77299.1"/>
    <property type="molecule type" value="Genomic_DNA"/>
</dbReference>
<organism evidence="1">
    <name type="scientific">viral metagenome</name>
    <dbReference type="NCBI Taxonomy" id="1070528"/>
    <lineage>
        <taxon>unclassified sequences</taxon>
        <taxon>metagenomes</taxon>
        <taxon>organismal metagenomes</taxon>
    </lineage>
</organism>
<accession>A0A6M3K561</accession>
<evidence type="ECO:0008006" key="2">
    <source>
        <dbReference type="Google" id="ProtNLM"/>
    </source>
</evidence>
<proteinExistence type="predicted"/>
<reference evidence="1" key="1">
    <citation type="submission" date="2020-03" db="EMBL/GenBank/DDBJ databases">
        <title>The deep terrestrial virosphere.</title>
        <authorList>
            <person name="Holmfeldt K."/>
            <person name="Nilsson E."/>
            <person name="Simone D."/>
            <person name="Lopez-Fernandez M."/>
            <person name="Wu X."/>
            <person name="de Brujin I."/>
            <person name="Lundin D."/>
            <person name="Andersson A."/>
            <person name="Bertilsson S."/>
            <person name="Dopson M."/>
        </authorList>
    </citation>
    <scope>NUCLEOTIDE SEQUENCE</scope>
    <source>
        <strain evidence="1">MM415A01331</strain>
    </source>
</reference>